<comment type="caution">
    <text evidence="1">The sequence shown here is derived from an EMBL/GenBank/DDBJ whole genome shotgun (WGS) entry which is preliminary data.</text>
</comment>
<accession>A0ABX0VBA0</accession>
<evidence type="ECO:0000313" key="2">
    <source>
        <dbReference type="Proteomes" id="UP000707352"/>
    </source>
</evidence>
<reference evidence="1 2" key="1">
    <citation type="submission" date="2020-03" db="EMBL/GenBank/DDBJ databases">
        <title>The genome sequence of Microvirga sp. c23x22.</title>
        <authorList>
            <person name="Zhang X."/>
        </authorList>
    </citation>
    <scope>NUCLEOTIDE SEQUENCE [LARGE SCALE GENOMIC DNA]</scope>
    <source>
        <strain evidence="2">c23x22</strain>
    </source>
</reference>
<keyword evidence="2" id="KW-1185">Reference proteome</keyword>
<proteinExistence type="predicted"/>
<protein>
    <submittedName>
        <fullName evidence="1">Uncharacterized protein</fullName>
    </submittedName>
</protein>
<sequence length="74" mass="8254">MYEIYHIESVGPEAEGGHIIRRILVRTDRVEVAKERALKVMQKASLPQSTGPKVEVVRVRNGAGHEVFSVSARD</sequence>
<evidence type="ECO:0000313" key="1">
    <source>
        <dbReference type="EMBL" id="NIX77124.1"/>
    </source>
</evidence>
<dbReference type="EMBL" id="JAATJS010000003">
    <property type="protein sequence ID" value="NIX77124.1"/>
    <property type="molecule type" value="Genomic_DNA"/>
</dbReference>
<dbReference type="Proteomes" id="UP000707352">
    <property type="component" value="Unassembled WGS sequence"/>
</dbReference>
<name>A0ABX0VBA0_9HYPH</name>
<organism evidence="1 2">
    <name type="scientific">Microvirga terricola</name>
    <dbReference type="NCBI Taxonomy" id="2719797"/>
    <lineage>
        <taxon>Bacteria</taxon>
        <taxon>Pseudomonadati</taxon>
        <taxon>Pseudomonadota</taxon>
        <taxon>Alphaproteobacteria</taxon>
        <taxon>Hyphomicrobiales</taxon>
        <taxon>Methylobacteriaceae</taxon>
        <taxon>Microvirga</taxon>
    </lineage>
</organism>
<dbReference type="RefSeq" id="WP_167673011.1">
    <property type="nucleotide sequence ID" value="NZ_JAATJS010000003.1"/>
</dbReference>
<gene>
    <name evidence="1" type="ORF">HB375_10920</name>
</gene>